<protein>
    <submittedName>
        <fullName evidence="8">Zinc finger protein 335</fullName>
    </submittedName>
</protein>
<dbReference type="SMART" id="SM00355">
    <property type="entry name" value="ZnF_C2H2"/>
    <property type="match status" value="8"/>
</dbReference>
<reference evidence="8" key="1">
    <citation type="submission" date="2025-08" db="UniProtKB">
        <authorList>
            <consortium name="Ensembl"/>
        </authorList>
    </citation>
    <scope>IDENTIFICATION</scope>
</reference>
<evidence type="ECO:0000256" key="5">
    <source>
        <dbReference type="PROSITE-ProRule" id="PRU00042"/>
    </source>
</evidence>
<accession>A0A8C9PBK6</accession>
<dbReference type="FunFam" id="3.30.160.60:FF:000444">
    <property type="entry name" value="Zinc finger protein 335"/>
    <property type="match status" value="1"/>
</dbReference>
<dbReference type="PANTHER" id="PTHR24403">
    <property type="entry name" value="ZINC FINGER PROTEIN"/>
    <property type="match status" value="1"/>
</dbReference>
<evidence type="ECO:0000256" key="2">
    <source>
        <dbReference type="ARBA" id="ARBA00022737"/>
    </source>
</evidence>
<feature type="compositionally biased region" description="Low complexity" evidence="6">
    <location>
        <begin position="34"/>
        <end position="45"/>
    </location>
</feature>
<dbReference type="GO" id="GO:0005634">
    <property type="term" value="C:nucleus"/>
    <property type="evidence" value="ECO:0007669"/>
    <property type="project" value="TreeGrafter"/>
</dbReference>
<feature type="domain" description="C2H2-type" evidence="7">
    <location>
        <begin position="1015"/>
        <end position="1042"/>
    </location>
</feature>
<feature type="compositionally biased region" description="Low complexity" evidence="6">
    <location>
        <begin position="88"/>
        <end position="108"/>
    </location>
</feature>
<evidence type="ECO:0000259" key="7">
    <source>
        <dbReference type="PROSITE" id="PS50157"/>
    </source>
</evidence>
<name>A0A8C9PBK6_SPEDA</name>
<feature type="compositionally biased region" description="Basic residues" evidence="6">
    <location>
        <begin position="350"/>
        <end position="361"/>
    </location>
</feature>
<dbReference type="Pfam" id="PF13912">
    <property type="entry name" value="zf-C2H2_6"/>
    <property type="match status" value="1"/>
</dbReference>
<keyword evidence="2" id="KW-0677">Repeat</keyword>
<feature type="domain" description="C2H2-type" evidence="7">
    <location>
        <begin position="590"/>
        <end position="612"/>
    </location>
</feature>
<reference evidence="8" key="2">
    <citation type="submission" date="2025-09" db="UniProtKB">
        <authorList>
            <consortium name="Ensembl"/>
        </authorList>
    </citation>
    <scope>IDENTIFICATION</scope>
</reference>
<dbReference type="PROSITE" id="PS50157">
    <property type="entry name" value="ZINC_FINGER_C2H2_2"/>
    <property type="match status" value="6"/>
</dbReference>
<dbReference type="GO" id="GO:0045944">
    <property type="term" value="P:positive regulation of transcription by RNA polymerase II"/>
    <property type="evidence" value="ECO:0007669"/>
    <property type="project" value="TreeGrafter"/>
</dbReference>
<keyword evidence="1" id="KW-0479">Metal-binding</keyword>
<dbReference type="InterPro" id="IPR050688">
    <property type="entry name" value="Zinc_finger/UBP_domain"/>
</dbReference>
<proteinExistence type="predicted"/>
<dbReference type="Pfam" id="PF00096">
    <property type="entry name" value="zf-C2H2"/>
    <property type="match status" value="1"/>
</dbReference>
<feature type="domain" description="C2H2-type" evidence="7">
    <location>
        <begin position="562"/>
        <end position="589"/>
    </location>
</feature>
<organism evidence="8 9">
    <name type="scientific">Spermophilus dauricus</name>
    <name type="common">Daurian ground squirrel</name>
    <dbReference type="NCBI Taxonomy" id="99837"/>
    <lineage>
        <taxon>Eukaryota</taxon>
        <taxon>Metazoa</taxon>
        <taxon>Chordata</taxon>
        <taxon>Craniata</taxon>
        <taxon>Vertebrata</taxon>
        <taxon>Euteleostomi</taxon>
        <taxon>Mammalia</taxon>
        <taxon>Eutheria</taxon>
        <taxon>Euarchontoglires</taxon>
        <taxon>Glires</taxon>
        <taxon>Rodentia</taxon>
        <taxon>Sciuromorpha</taxon>
        <taxon>Sciuridae</taxon>
        <taxon>Xerinae</taxon>
        <taxon>Marmotini</taxon>
        <taxon>Spermophilus</taxon>
    </lineage>
</organism>
<feature type="compositionally biased region" description="Acidic residues" evidence="6">
    <location>
        <begin position="301"/>
        <end position="331"/>
    </location>
</feature>
<evidence type="ECO:0000256" key="1">
    <source>
        <dbReference type="ARBA" id="ARBA00022723"/>
    </source>
</evidence>
<dbReference type="Proteomes" id="UP000694422">
    <property type="component" value="Unplaced"/>
</dbReference>
<keyword evidence="9" id="KW-1185">Reference proteome</keyword>
<dbReference type="SUPFAM" id="SSF57667">
    <property type="entry name" value="beta-beta-alpha zinc fingers"/>
    <property type="match status" value="5"/>
</dbReference>
<dbReference type="InterPro" id="IPR036236">
    <property type="entry name" value="Znf_C2H2_sf"/>
</dbReference>
<keyword evidence="3 5" id="KW-0863">Zinc-finger</keyword>
<feature type="region of interest" description="Disordered" evidence="6">
    <location>
        <begin position="960"/>
        <end position="1009"/>
    </location>
</feature>
<evidence type="ECO:0000256" key="3">
    <source>
        <dbReference type="ARBA" id="ARBA00022771"/>
    </source>
</evidence>
<dbReference type="PROSITE" id="PS00028">
    <property type="entry name" value="ZINC_FINGER_C2H2_1"/>
    <property type="match status" value="4"/>
</dbReference>
<keyword evidence="4" id="KW-0862">Zinc</keyword>
<dbReference type="Gene3D" id="3.30.160.60">
    <property type="entry name" value="Classic Zinc Finger"/>
    <property type="match status" value="6"/>
</dbReference>
<feature type="region of interest" description="Disordered" evidence="6">
    <location>
        <begin position="1"/>
        <end position="108"/>
    </location>
</feature>
<dbReference type="InterPro" id="IPR013087">
    <property type="entry name" value="Znf_C2H2_type"/>
</dbReference>
<dbReference type="GO" id="GO:0007420">
    <property type="term" value="P:brain development"/>
    <property type="evidence" value="ECO:0007669"/>
    <property type="project" value="TreeGrafter"/>
</dbReference>
<feature type="domain" description="C2H2-type" evidence="7">
    <location>
        <begin position="526"/>
        <end position="553"/>
    </location>
</feature>
<dbReference type="Ensembl" id="ENSSDAT00000006603.1">
    <property type="protein sequence ID" value="ENSSDAP00000005768.1"/>
    <property type="gene ID" value="ENSSDAG00000005339.1"/>
</dbReference>
<evidence type="ECO:0000256" key="6">
    <source>
        <dbReference type="SAM" id="MobiDB-lite"/>
    </source>
</evidence>
<feature type="domain" description="C2H2-type" evidence="7">
    <location>
        <begin position="468"/>
        <end position="495"/>
    </location>
</feature>
<dbReference type="PANTHER" id="PTHR24403:SF36">
    <property type="entry name" value="ZINC FINGER PROTEIN 335"/>
    <property type="match status" value="1"/>
</dbReference>
<evidence type="ECO:0000313" key="9">
    <source>
        <dbReference type="Proteomes" id="UP000694422"/>
    </source>
</evidence>
<evidence type="ECO:0000313" key="8">
    <source>
        <dbReference type="Ensembl" id="ENSSDAP00000005768.1"/>
    </source>
</evidence>
<feature type="region of interest" description="Disordered" evidence="6">
    <location>
        <begin position="199"/>
        <end position="218"/>
    </location>
</feature>
<feature type="region of interest" description="Disordered" evidence="6">
    <location>
        <begin position="276"/>
        <end position="446"/>
    </location>
</feature>
<feature type="domain" description="C2H2-type" evidence="7">
    <location>
        <begin position="498"/>
        <end position="525"/>
    </location>
</feature>
<feature type="compositionally biased region" description="Pro residues" evidence="6">
    <location>
        <begin position="736"/>
        <end position="752"/>
    </location>
</feature>
<feature type="region of interest" description="Disordered" evidence="6">
    <location>
        <begin position="728"/>
        <end position="766"/>
    </location>
</feature>
<dbReference type="GO" id="GO:0050769">
    <property type="term" value="P:positive regulation of neurogenesis"/>
    <property type="evidence" value="ECO:0007669"/>
    <property type="project" value="TreeGrafter"/>
</dbReference>
<dbReference type="GO" id="GO:0000978">
    <property type="term" value="F:RNA polymerase II cis-regulatory region sequence-specific DNA binding"/>
    <property type="evidence" value="ECO:0007669"/>
    <property type="project" value="TreeGrafter"/>
</dbReference>
<sequence>MEENEVESSSDAAPRPGRPEEPAESGLCVCTSEAVSADSSDAASVPGPGEADDSGVGQSSDRGGRSLEEVSESSSSTDPLPHGYLPDSSSVSHGPVAGVPGGPPALVHSSALPDPSMLVSDCAASSSDLGSAIDKIIASTIGPDLIQSCITVTSAEDAGAEATRYLILQGPDDGAPMTSPMSSSTLARSLAAIEALSDGPTSTSTCLEPPEEVQGGASSLAQLPPASGTEELDLQSLEAMMEVVVVQQFKCRMCQYRSGTKATLLRHMRERHFRPAAAAAAAAGKKGRLRKCSPSTKSQEEEGPEEEEEDDIVDAGAIDDLEEDSDYNPAEDEPRGRQLRLQRPTPSSPRPRRRPGRPRKLPRLETSDLPAGGGDPLVSSQSTKSPLGPPDPEAPSSSGPGHLEALGKAGKVTMEPGVSQSDTEIAAPSCQEEPDAPPRRRGRPSRRFLGKKYRKYYYKSPKPLLRPYLCRICGSRFLSHEDLRFHVNSHEAGDPQLFKCLQCSCSPRRWSSLKEHMFNHVGSKPYKCDECSYTSVYRKDVIRHAAVHSRDRSVRTPKLSSFPCPVCGRVYPMQKRLTQHMKTHSTEKPHMCDKCGKSFKKRYTFKMHLLTHIQAVANRRFKCEFCEFVCEDSTIPIVDVIALLHQLSHVSDKPFRCSFCPYRTFREDFLLSHVAVKHTGRADGSEPPSPAHVRCRHASSFEEWGRGHPEEPPSRRRPFFSLQQIEELKQQHSAAPGPPPGSPGPPEIPPEAAPFQAPETPPLLCSDTLGSATIIYQQGAEESTAMATQTALDLLLNMSAQRELGGTALQVAVVKSEDVEAGLASSGGQPSPEDTTPQVVTLHVAEPGGSMAAESQLGTPDLQQITLAPGPFGGAGYSVITAPTMEEGTSAPGTPYSEEPPGEAAQAVVVSDTLKEAGTHYIMAADGTQLHHIELTADGSLSFPSSDALASGAKWPLLQCGGLPRDGSEPPSPAKTLRVGDSQHSASPPPAASKTLGLAVPPSPPSAATAASKKFSCKICAEAFPGRAEMESHKRAHAGPGTFKCPDCPFSARQWPEVRVTSAASPRRTRRTCGGAVGPIWRIHPEPPSFLCSFNRNGHLKFHIQRLHSPDGRKSGTPAVRTPARTPTQTIILNSDDETLATLHTALQSSHGVLGPERLQQALGQEHIIVAQEQTVTNQEEATYIQEITTADGQTVQHLVTSDNQVQYIISQDGVQHLLPQEYVVVPDGHHIQVQEGQITHIQYEQGAPFLQESQIQYVPVSPGQQLVTQAQLEAAAHSAVTAVADAAMAQAQGLFGTEEAVPEHVQQLQHQGIEYDVITLADD</sequence>
<dbReference type="GO" id="GO:0008270">
    <property type="term" value="F:zinc ion binding"/>
    <property type="evidence" value="ECO:0007669"/>
    <property type="project" value="UniProtKB-KW"/>
</dbReference>
<evidence type="ECO:0000256" key="4">
    <source>
        <dbReference type="ARBA" id="ARBA00022833"/>
    </source>
</evidence>